<evidence type="ECO:0000313" key="2">
    <source>
        <dbReference type="EMBL" id="TMJ09462.1"/>
    </source>
</evidence>
<accession>A0A537LNE2</accession>
<evidence type="ECO:0000256" key="1">
    <source>
        <dbReference type="SAM" id="MobiDB-lite"/>
    </source>
</evidence>
<feature type="region of interest" description="Disordered" evidence="1">
    <location>
        <begin position="1"/>
        <end position="24"/>
    </location>
</feature>
<sequence length="90" mass="9067">MPFGIDLPVPPGFPPTGEQAAPPPGAGMTVGAIMGGGSERVAIIQAQGAPQVVGVGDHVGDAVVVEIREDTVVMRRGAVTFELRFGSEGS</sequence>
<evidence type="ECO:0000313" key="3">
    <source>
        <dbReference type="Proteomes" id="UP000320393"/>
    </source>
</evidence>
<name>A0A537LNE2_9BACT</name>
<comment type="caution">
    <text evidence="2">The sequence shown here is derived from an EMBL/GenBank/DDBJ whole genome shotgun (WGS) entry which is preliminary data.</text>
</comment>
<dbReference type="Gene3D" id="2.30.30.830">
    <property type="match status" value="1"/>
</dbReference>
<dbReference type="AlphaFoldDB" id="A0A537LNE2"/>
<dbReference type="Proteomes" id="UP000320393">
    <property type="component" value="Unassembled WGS sequence"/>
</dbReference>
<proteinExistence type="predicted"/>
<evidence type="ECO:0008006" key="4">
    <source>
        <dbReference type="Google" id="ProtNLM"/>
    </source>
</evidence>
<organism evidence="2 3">
    <name type="scientific">Candidatus Segetimicrobium genomatis</name>
    <dbReference type="NCBI Taxonomy" id="2569760"/>
    <lineage>
        <taxon>Bacteria</taxon>
        <taxon>Bacillati</taxon>
        <taxon>Candidatus Sysuimicrobiota</taxon>
        <taxon>Candidatus Sysuimicrobiia</taxon>
        <taxon>Candidatus Sysuimicrobiales</taxon>
        <taxon>Candidatus Segetimicrobiaceae</taxon>
        <taxon>Candidatus Segetimicrobium</taxon>
    </lineage>
</organism>
<reference evidence="2 3" key="1">
    <citation type="journal article" date="2019" name="Nat. Microbiol.">
        <title>Mediterranean grassland soil C-N compound turnover is dependent on rainfall and depth, and is mediated by genomically divergent microorganisms.</title>
        <authorList>
            <person name="Diamond S."/>
            <person name="Andeer P.F."/>
            <person name="Li Z."/>
            <person name="Crits-Christoph A."/>
            <person name="Burstein D."/>
            <person name="Anantharaman K."/>
            <person name="Lane K.R."/>
            <person name="Thomas B.C."/>
            <person name="Pan C."/>
            <person name="Northen T.R."/>
            <person name="Banfield J.F."/>
        </authorList>
    </citation>
    <scope>NUCLEOTIDE SEQUENCE [LARGE SCALE GENOMIC DNA]</scope>
    <source>
        <strain evidence="2">NP_5</strain>
    </source>
</reference>
<gene>
    <name evidence="2" type="ORF">E6H02_09025</name>
</gene>
<protein>
    <recommendedName>
        <fullName evidence="4">Pilus assembly protein PilP</fullName>
    </recommendedName>
</protein>
<dbReference type="EMBL" id="VBAM01000348">
    <property type="protein sequence ID" value="TMJ09462.1"/>
    <property type="molecule type" value="Genomic_DNA"/>
</dbReference>